<proteinExistence type="predicted"/>
<dbReference type="RefSeq" id="WP_045774565.1">
    <property type="nucleotide sequence ID" value="NZ_LAJY01000054.1"/>
</dbReference>
<accession>A0A0F3IVF8</accession>
<reference evidence="2 3" key="1">
    <citation type="submission" date="2015-03" db="EMBL/GenBank/DDBJ databases">
        <title>Draft genome sequence of Elstera litoralis.</title>
        <authorList>
            <person name="Rahalkar M.C."/>
            <person name="Dhakephalkar P.K."/>
            <person name="Pore S.D."/>
            <person name="Arora P."/>
            <person name="Kapse N.G."/>
            <person name="Pandit P.S."/>
        </authorList>
    </citation>
    <scope>NUCLEOTIDE SEQUENCE [LARGE SCALE GENOMIC DNA]</scope>
    <source>
        <strain evidence="2 3">Dia-1</strain>
    </source>
</reference>
<evidence type="ECO:0000256" key="1">
    <source>
        <dbReference type="SAM" id="Phobius"/>
    </source>
</evidence>
<protein>
    <recommendedName>
        <fullName evidence="4">Double Cache domain-containing protein</fullName>
    </recommendedName>
</protein>
<keyword evidence="1" id="KW-0812">Transmembrane</keyword>
<dbReference type="Proteomes" id="UP000033774">
    <property type="component" value="Unassembled WGS sequence"/>
</dbReference>
<sequence>LVLQINRSLVDKTYDRLAETRFLFVSQSLKTALELNIGLGFPLAELRVSQELIEREKADDDQILAIEVLDDSGRSLFSTDRGTVGEEAPADWSQAIQVMGGQRWTVIERDAIVIGVPIVNDFEKTVGYVALQYAKTYFDQRIDAFTESLTLWGIGIFAVLALVLLVSTMGFTAASAARPRALLAIFSGEAPPALNGDPLTHLAVAAQEKIESAAAYLDSRAKDLQRLDDEL</sequence>
<evidence type="ECO:0000313" key="2">
    <source>
        <dbReference type="EMBL" id="KJV10730.1"/>
    </source>
</evidence>
<feature type="transmembrane region" description="Helical" evidence="1">
    <location>
        <begin position="149"/>
        <end position="171"/>
    </location>
</feature>
<comment type="caution">
    <text evidence="2">The sequence shown here is derived from an EMBL/GenBank/DDBJ whole genome shotgun (WGS) entry which is preliminary data.</text>
</comment>
<keyword evidence="1" id="KW-1133">Transmembrane helix</keyword>
<keyword evidence="1" id="KW-0472">Membrane</keyword>
<gene>
    <name evidence="2" type="ORF">VZ95_03020</name>
</gene>
<evidence type="ECO:0000313" key="3">
    <source>
        <dbReference type="Proteomes" id="UP000033774"/>
    </source>
</evidence>
<organism evidence="2 3">
    <name type="scientific">Elstera litoralis</name>
    <dbReference type="NCBI Taxonomy" id="552518"/>
    <lineage>
        <taxon>Bacteria</taxon>
        <taxon>Pseudomonadati</taxon>
        <taxon>Pseudomonadota</taxon>
        <taxon>Alphaproteobacteria</taxon>
        <taxon>Rhodospirillales</taxon>
        <taxon>Rhodospirillaceae</taxon>
        <taxon>Elstera</taxon>
    </lineage>
</organism>
<evidence type="ECO:0008006" key="4">
    <source>
        <dbReference type="Google" id="ProtNLM"/>
    </source>
</evidence>
<name>A0A0F3IVF8_9PROT</name>
<feature type="non-terminal residue" evidence="2">
    <location>
        <position position="1"/>
    </location>
</feature>
<dbReference type="AlphaFoldDB" id="A0A0F3IVF8"/>
<dbReference type="EMBL" id="LAJY01000054">
    <property type="protein sequence ID" value="KJV10730.1"/>
    <property type="molecule type" value="Genomic_DNA"/>
</dbReference>
<keyword evidence="3" id="KW-1185">Reference proteome</keyword>